<keyword evidence="3" id="KW-1185">Reference proteome</keyword>
<dbReference type="InParanoid" id="K3WKY0"/>
<sequence>MAYEARATATEKKKNEPSKEKKKRVDGTKNGQQLRWRWSS</sequence>
<reference evidence="3" key="2">
    <citation type="submission" date="2010-04" db="EMBL/GenBank/DDBJ databases">
        <authorList>
            <person name="Buell R."/>
            <person name="Hamilton J."/>
            <person name="Hostetler J."/>
        </authorList>
    </citation>
    <scope>NUCLEOTIDE SEQUENCE [LARGE SCALE GENOMIC DNA]</scope>
    <source>
        <strain evidence="3">DAOM:BR144</strain>
    </source>
</reference>
<accession>K3WKY0</accession>
<dbReference type="VEuPathDB" id="FungiDB:PYU1_G005611"/>
<dbReference type="EMBL" id="GL376573">
    <property type="status" value="NOT_ANNOTATED_CDS"/>
    <property type="molecule type" value="Genomic_DNA"/>
</dbReference>
<feature type="region of interest" description="Disordered" evidence="1">
    <location>
        <begin position="1"/>
        <end position="40"/>
    </location>
</feature>
<reference evidence="3" key="1">
    <citation type="journal article" date="2010" name="Genome Biol.">
        <title>Genome sequence of the necrotrophic plant pathogen Pythium ultimum reveals original pathogenicity mechanisms and effector repertoire.</title>
        <authorList>
            <person name="Levesque C.A."/>
            <person name="Brouwer H."/>
            <person name="Cano L."/>
            <person name="Hamilton J.P."/>
            <person name="Holt C."/>
            <person name="Huitema E."/>
            <person name="Raffaele S."/>
            <person name="Robideau G.P."/>
            <person name="Thines M."/>
            <person name="Win J."/>
            <person name="Zerillo M.M."/>
            <person name="Beakes G.W."/>
            <person name="Boore J.L."/>
            <person name="Busam D."/>
            <person name="Dumas B."/>
            <person name="Ferriera S."/>
            <person name="Fuerstenberg S.I."/>
            <person name="Gachon C.M."/>
            <person name="Gaulin E."/>
            <person name="Govers F."/>
            <person name="Grenville-Briggs L."/>
            <person name="Horner N."/>
            <person name="Hostetler J."/>
            <person name="Jiang R.H."/>
            <person name="Johnson J."/>
            <person name="Krajaejun T."/>
            <person name="Lin H."/>
            <person name="Meijer H.J."/>
            <person name="Moore B."/>
            <person name="Morris P."/>
            <person name="Phuntmart V."/>
            <person name="Puiu D."/>
            <person name="Shetty J."/>
            <person name="Stajich J.E."/>
            <person name="Tripathy S."/>
            <person name="Wawra S."/>
            <person name="van West P."/>
            <person name="Whitty B.R."/>
            <person name="Coutinho P.M."/>
            <person name="Henrissat B."/>
            <person name="Martin F."/>
            <person name="Thomas P.D."/>
            <person name="Tyler B.M."/>
            <person name="De Vries R.P."/>
            <person name="Kamoun S."/>
            <person name="Yandell M."/>
            <person name="Tisserat N."/>
            <person name="Buell C.R."/>
        </authorList>
    </citation>
    <scope>NUCLEOTIDE SEQUENCE</scope>
    <source>
        <strain evidence="3">DAOM:BR144</strain>
    </source>
</reference>
<dbReference type="Proteomes" id="UP000019132">
    <property type="component" value="Unassembled WGS sequence"/>
</dbReference>
<feature type="compositionally biased region" description="Basic and acidic residues" evidence="1">
    <location>
        <begin position="9"/>
        <end position="27"/>
    </location>
</feature>
<name>K3WKY0_GLOUD</name>
<evidence type="ECO:0000313" key="3">
    <source>
        <dbReference type="Proteomes" id="UP000019132"/>
    </source>
</evidence>
<evidence type="ECO:0000256" key="1">
    <source>
        <dbReference type="SAM" id="MobiDB-lite"/>
    </source>
</evidence>
<dbReference type="AlphaFoldDB" id="K3WKY0"/>
<evidence type="ECO:0000313" key="2">
    <source>
        <dbReference type="EnsemblProtists" id="PYU1_T005622"/>
    </source>
</evidence>
<protein>
    <submittedName>
        <fullName evidence="2">Uncharacterized protein</fullName>
    </submittedName>
</protein>
<organism evidence="2 3">
    <name type="scientific">Globisporangium ultimum (strain ATCC 200006 / CBS 805.95 / DAOM BR144)</name>
    <name type="common">Pythium ultimum</name>
    <dbReference type="NCBI Taxonomy" id="431595"/>
    <lineage>
        <taxon>Eukaryota</taxon>
        <taxon>Sar</taxon>
        <taxon>Stramenopiles</taxon>
        <taxon>Oomycota</taxon>
        <taxon>Peronosporomycetes</taxon>
        <taxon>Pythiales</taxon>
        <taxon>Pythiaceae</taxon>
        <taxon>Globisporangium</taxon>
    </lineage>
</organism>
<proteinExistence type="predicted"/>
<reference evidence="2" key="3">
    <citation type="submission" date="2015-02" db="UniProtKB">
        <authorList>
            <consortium name="EnsemblProtists"/>
        </authorList>
    </citation>
    <scope>IDENTIFICATION</scope>
    <source>
        <strain evidence="2">DAOM BR144</strain>
    </source>
</reference>
<dbReference type="HOGENOM" id="CLU_3300595_0_0_1"/>
<dbReference type="EnsemblProtists" id="PYU1_T005622">
    <property type="protein sequence ID" value="PYU1_T005622"/>
    <property type="gene ID" value="PYU1_G005611"/>
</dbReference>
<feature type="compositionally biased region" description="Polar residues" evidence="1">
    <location>
        <begin position="29"/>
        <end position="40"/>
    </location>
</feature>